<feature type="transmembrane region" description="Helical" evidence="5">
    <location>
        <begin position="107"/>
        <end position="125"/>
    </location>
</feature>
<keyword evidence="7" id="KW-1185">Reference proteome</keyword>
<feature type="transmembrane region" description="Helical" evidence="5">
    <location>
        <begin position="12"/>
        <end position="36"/>
    </location>
</feature>
<dbReference type="GO" id="GO:0005886">
    <property type="term" value="C:plasma membrane"/>
    <property type="evidence" value="ECO:0007669"/>
    <property type="project" value="UniProtKB-SubCell"/>
</dbReference>
<dbReference type="PANTHER" id="PTHR43701:SF12">
    <property type="entry name" value="MEMBRANE TRANSPORTER PROTEIN YTNM-RELATED"/>
    <property type="match status" value="1"/>
</dbReference>
<evidence type="ECO:0000256" key="1">
    <source>
        <dbReference type="ARBA" id="ARBA00004141"/>
    </source>
</evidence>
<evidence type="ECO:0000256" key="3">
    <source>
        <dbReference type="ARBA" id="ARBA00022989"/>
    </source>
</evidence>
<dbReference type="OrthoDB" id="45564at2"/>
<evidence type="ECO:0000256" key="5">
    <source>
        <dbReference type="RuleBase" id="RU363041"/>
    </source>
</evidence>
<evidence type="ECO:0000313" key="7">
    <source>
        <dbReference type="Proteomes" id="UP000248014"/>
    </source>
</evidence>
<keyword evidence="2 5" id="KW-0812">Transmembrane</keyword>
<feature type="transmembrane region" description="Helical" evidence="5">
    <location>
        <begin position="208"/>
        <end position="227"/>
    </location>
</feature>
<proteinExistence type="inferred from homology"/>
<comment type="subcellular location">
    <subcellularLocation>
        <location evidence="5">Cell membrane</location>
        <topology evidence="5">Multi-pass membrane protein</topology>
    </subcellularLocation>
    <subcellularLocation>
        <location evidence="1">Membrane</location>
        <topology evidence="1">Multi-pass membrane protein</topology>
    </subcellularLocation>
</comment>
<name>A0A2V3V9L4_9SPHN</name>
<keyword evidence="5" id="KW-1003">Cell membrane</keyword>
<dbReference type="PANTHER" id="PTHR43701">
    <property type="entry name" value="MEMBRANE TRANSPORTER PROTEIN MJ0441-RELATED"/>
    <property type="match status" value="1"/>
</dbReference>
<accession>A0A2V3V9L4</accession>
<organism evidence="6 7">
    <name type="scientific">Blastomonas natatoria</name>
    <dbReference type="NCBI Taxonomy" id="34015"/>
    <lineage>
        <taxon>Bacteria</taxon>
        <taxon>Pseudomonadati</taxon>
        <taxon>Pseudomonadota</taxon>
        <taxon>Alphaproteobacteria</taxon>
        <taxon>Sphingomonadales</taxon>
        <taxon>Sphingomonadaceae</taxon>
        <taxon>Blastomonas</taxon>
    </lineage>
</organism>
<feature type="transmembrane region" description="Helical" evidence="5">
    <location>
        <begin position="183"/>
        <end position="202"/>
    </location>
</feature>
<comment type="similarity">
    <text evidence="5">Belongs to the 4-toluene sulfonate uptake permease (TSUP) (TC 2.A.102) family.</text>
</comment>
<sequence>MPDLGILNFSDLWPYLLVGVAAQMVDGALGMAFGVISSTLLVSVLGVPPAQASAGVHLAEVFTTGASGLSHAWHRNIDWGLFAKLVLPGVAGGVLGAYVLANIDAGVARPLVMAYLTGIGLVLLYRAWRFPTPRFEDPRIVAPLGAAGGFLDAAGGGGWGPVVTSNLLIQGGEPRKTIGTVSASEFFLTVSISVTFILTMGFEAFTTATVGLLLGGVIAAPFGAILAKNVRPRLLLFMVGTVLTVTSIYSIYKALG</sequence>
<dbReference type="RefSeq" id="WP_110298068.1">
    <property type="nucleotide sequence ID" value="NZ_QJJM01000004.1"/>
</dbReference>
<dbReference type="AlphaFoldDB" id="A0A2V3V9L4"/>
<dbReference type="Pfam" id="PF01925">
    <property type="entry name" value="TauE"/>
    <property type="match status" value="1"/>
</dbReference>
<comment type="caution">
    <text evidence="6">The sequence shown here is derived from an EMBL/GenBank/DDBJ whole genome shotgun (WGS) entry which is preliminary data.</text>
</comment>
<dbReference type="InterPro" id="IPR051598">
    <property type="entry name" value="TSUP/Inactive_protease-like"/>
</dbReference>
<evidence type="ECO:0000313" key="6">
    <source>
        <dbReference type="EMBL" id="PXW77561.1"/>
    </source>
</evidence>
<feature type="transmembrane region" description="Helical" evidence="5">
    <location>
        <begin position="234"/>
        <end position="252"/>
    </location>
</feature>
<evidence type="ECO:0000256" key="2">
    <source>
        <dbReference type="ARBA" id="ARBA00022692"/>
    </source>
</evidence>
<dbReference type="EMBL" id="QJJM01000004">
    <property type="protein sequence ID" value="PXW77561.1"/>
    <property type="molecule type" value="Genomic_DNA"/>
</dbReference>
<feature type="transmembrane region" description="Helical" evidence="5">
    <location>
        <begin position="81"/>
        <end position="101"/>
    </location>
</feature>
<dbReference type="Proteomes" id="UP000248014">
    <property type="component" value="Unassembled WGS sequence"/>
</dbReference>
<evidence type="ECO:0000256" key="4">
    <source>
        <dbReference type="ARBA" id="ARBA00023136"/>
    </source>
</evidence>
<keyword evidence="4 5" id="KW-0472">Membrane</keyword>
<protein>
    <recommendedName>
        <fullName evidence="5">Probable membrane transporter protein</fullName>
    </recommendedName>
</protein>
<reference evidence="6 7" key="1">
    <citation type="submission" date="2018-05" db="EMBL/GenBank/DDBJ databases">
        <title>Genomic Encyclopedia of Type Strains, Phase IV (KMG-IV): sequencing the most valuable type-strain genomes for metagenomic binning, comparative biology and taxonomic classification.</title>
        <authorList>
            <person name="Goeker M."/>
        </authorList>
    </citation>
    <scope>NUCLEOTIDE SEQUENCE [LARGE SCALE GENOMIC DNA]</scope>
    <source>
        <strain evidence="6 7">DSM 3183</strain>
    </source>
</reference>
<gene>
    <name evidence="6" type="ORF">C7451_10455</name>
</gene>
<keyword evidence="3 5" id="KW-1133">Transmembrane helix</keyword>
<dbReference type="InterPro" id="IPR002781">
    <property type="entry name" value="TM_pro_TauE-like"/>
</dbReference>